<feature type="transmembrane region" description="Helical" evidence="2">
    <location>
        <begin position="548"/>
        <end position="575"/>
    </location>
</feature>
<feature type="transmembrane region" description="Helical" evidence="2">
    <location>
        <begin position="108"/>
        <end position="129"/>
    </location>
</feature>
<evidence type="ECO:0000256" key="1">
    <source>
        <dbReference type="SAM" id="MobiDB-lite"/>
    </source>
</evidence>
<evidence type="ECO:0000313" key="4">
    <source>
        <dbReference type="Proteomes" id="UP000799770"/>
    </source>
</evidence>
<keyword evidence="2" id="KW-1133">Transmembrane helix</keyword>
<organism evidence="3 4">
    <name type="scientific">Lophiotrema nucula</name>
    <dbReference type="NCBI Taxonomy" id="690887"/>
    <lineage>
        <taxon>Eukaryota</taxon>
        <taxon>Fungi</taxon>
        <taxon>Dikarya</taxon>
        <taxon>Ascomycota</taxon>
        <taxon>Pezizomycotina</taxon>
        <taxon>Dothideomycetes</taxon>
        <taxon>Pleosporomycetidae</taxon>
        <taxon>Pleosporales</taxon>
        <taxon>Lophiotremataceae</taxon>
        <taxon>Lophiotrema</taxon>
    </lineage>
</organism>
<gene>
    <name evidence="3" type="ORF">BDV96DRAFT_4262</name>
</gene>
<sequence length="676" mass="74489">MSDPAYFGVWTNWSRGKYYGSTITLSPRGAGFLVAFLAIFVSVAGGSLWRIIAFAVHQTRVVKAPRDGMHYQHEVILRNAGTPGSAAWQLLTLVIPWRRRTHRPVLRSLPLVLLAALNLALFFAAGILVGEVTRTTGTDVLIRSPNCGNWTVNSTNILFGLETKTLNDTITAASYARSCYGDQSNTLECSQYATQALPYSIHQNESCPFADDMCLINWPAFAMDTGNLSSHDHLGINAEAGDRVDYRRKTTCAPIKDKGFITSFNFSDVADGSLGAFSGQDGDIIDFYNFGPVVFSEKPKNNFTLAYNRRQATVGYGYDLTAVNHDSNKLNNLWQPDKAVARDDGDVSLMFLAANDIQYYGEVLDPIFEAVDEIAWIIDNGKNVSLYTSRYFVNPFGCVDQHQFCNPTTKQCTKLNTYFDAVNDARGQLGLNAMQHMVVSIMSLNLVLTTIAENIDGRGSAALRAQEQLSGLNSLPLPPNQWQIETEYWFTTGLAKLQKYFVEYAAGPSNIVDGLYLSRPSDTASRQVCDNLKIKAPPGSGATSFSTMGVAIILGVGGLLILAHFILSLVVGTFIPNRTYKLQRWGLDDKLQMQRLAFEGAGQSEWEQGFGGVPVTREEQLFAMELEGGNDQPRLQKIGTGLSVLSAGNSEAKESTARIVEREESMEAQRRSHEFH</sequence>
<keyword evidence="2" id="KW-0812">Transmembrane</keyword>
<accession>A0A6A5ZT51</accession>
<keyword evidence="2" id="KW-0472">Membrane</keyword>
<name>A0A6A5ZT51_9PLEO</name>
<keyword evidence="4" id="KW-1185">Reference proteome</keyword>
<proteinExistence type="predicted"/>
<evidence type="ECO:0000313" key="3">
    <source>
        <dbReference type="EMBL" id="KAF2122679.1"/>
    </source>
</evidence>
<protein>
    <submittedName>
        <fullName evidence="3">Uncharacterized protein</fullName>
    </submittedName>
</protein>
<dbReference type="OrthoDB" id="3540210at2759"/>
<feature type="region of interest" description="Disordered" evidence="1">
    <location>
        <begin position="648"/>
        <end position="676"/>
    </location>
</feature>
<dbReference type="Proteomes" id="UP000799770">
    <property type="component" value="Unassembled WGS sequence"/>
</dbReference>
<reference evidence="3" key="1">
    <citation type="journal article" date="2020" name="Stud. Mycol.">
        <title>101 Dothideomycetes genomes: a test case for predicting lifestyles and emergence of pathogens.</title>
        <authorList>
            <person name="Haridas S."/>
            <person name="Albert R."/>
            <person name="Binder M."/>
            <person name="Bloem J."/>
            <person name="Labutti K."/>
            <person name="Salamov A."/>
            <person name="Andreopoulos B."/>
            <person name="Baker S."/>
            <person name="Barry K."/>
            <person name="Bills G."/>
            <person name="Bluhm B."/>
            <person name="Cannon C."/>
            <person name="Castanera R."/>
            <person name="Culley D."/>
            <person name="Daum C."/>
            <person name="Ezra D."/>
            <person name="Gonzalez J."/>
            <person name="Henrissat B."/>
            <person name="Kuo A."/>
            <person name="Liang C."/>
            <person name="Lipzen A."/>
            <person name="Lutzoni F."/>
            <person name="Magnuson J."/>
            <person name="Mondo S."/>
            <person name="Nolan M."/>
            <person name="Ohm R."/>
            <person name="Pangilinan J."/>
            <person name="Park H.-J."/>
            <person name="Ramirez L."/>
            <person name="Alfaro M."/>
            <person name="Sun H."/>
            <person name="Tritt A."/>
            <person name="Yoshinaga Y."/>
            <person name="Zwiers L.-H."/>
            <person name="Turgeon B."/>
            <person name="Goodwin S."/>
            <person name="Spatafora J."/>
            <person name="Crous P."/>
            <person name="Grigoriev I."/>
        </authorList>
    </citation>
    <scope>NUCLEOTIDE SEQUENCE</scope>
    <source>
        <strain evidence="3">CBS 627.86</strain>
    </source>
</reference>
<evidence type="ECO:0000256" key="2">
    <source>
        <dbReference type="SAM" id="Phobius"/>
    </source>
</evidence>
<dbReference type="AlphaFoldDB" id="A0A6A5ZT51"/>
<feature type="transmembrane region" description="Helical" evidence="2">
    <location>
        <begin position="30"/>
        <end position="56"/>
    </location>
</feature>
<dbReference type="EMBL" id="ML977310">
    <property type="protein sequence ID" value="KAF2122679.1"/>
    <property type="molecule type" value="Genomic_DNA"/>
</dbReference>
<feature type="compositionally biased region" description="Basic and acidic residues" evidence="1">
    <location>
        <begin position="651"/>
        <end position="676"/>
    </location>
</feature>